<comment type="caution">
    <text evidence="2">The sequence shown here is derived from an EMBL/GenBank/DDBJ whole genome shotgun (WGS) entry which is preliminary data.</text>
</comment>
<dbReference type="InterPro" id="IPR026906">
    <property type="entry name" value="LRR_5"/>
</dbReference>
<dbReference type="SUPFAM" id="SSF52058">
    <property type="entry name" value="L domain-like"/>
    <property type="match status" value="1"/>
</dbReference>
<dbReference type="Proteomes" id="UP000442105">
    <property type="component" value="Unassembled WGS sequence"/>
</dbReference>
<dbReference type="InterPro" id="IPR053139">
    <property type="entry name" value="Surface_bspA-like"/>
</dbReference>
<organism evidence="2 3">
    <name type="scientific">Segatella copri</name>
    <dbReference type="NCBI Taxonomy" id="165179"/>
    <lineage>
        <taxon>Bacteria</taxon>
        <taxon>Pseudomonadati</taxon>
        <taxon>Bacteroidota</taxon>
        <taxon>Bacteroidia</taxon>
        <taxon>Bacteroidales</taxon>
        <taxon>Prevotellaceae</taxon>
        <taxon>Segatella</taxon>
    </lineage>
</organism>
<name>A0AA90UF25_9BACT</name>
<keyword evidence="1" id="KW-0732">Signal</keyword>
<gene>
    <name evidence="2" type="ORF">F7D95_05950</name>
</gene>
<evidence type="ECO:0000313" key="2">
    <source>
        <dbReference type="EMBL" id="MQN12369.1"/>
    </source>
</evidence>
<protein>
    <submittedName>
        <fullName evidence="2">Leucine-rich repeat domain-containing protein</fullName>
    </submittedName>
</protein>
<evidence type="ECO:0000313" key="3">
    <source>
        <dbReference type="Proteomes" id="UP000442105"/>
    </source>
</evidence>
<dbReference type="Gene3D" id="3.80.10.10">
    <property type="entry name" value="Ribonuclease Inhibitor"/>
    <property type="match status" value="1"/>
</dbReference>
<feature type="signal peptide" evidence="1">
    <location>
        <begin position="1"/>
        <end position="19"/>
    </location>
</feature>
<dbReference type="PANTHER" id="PTHR45661">
    <property type="entry name" value="SURFACE ANTIGEN"/>
    <property type="match status" value="1"/>
</dbReference>
<feature type="chain" id="PRO_5041719514" evidence="1">
    <location>
        <begin position="20"/>
        <end position="367"/>
    </location>
</feature>
<sequence length="367" mass="41054">MKKKLLIIALCSIATHLFAYDFETNGIFYNIKSSKDLTAEVTNSSEVSYEGDIVIPDEVSFNGKTLKVVAIGIKSFLNSEKLTSVTFGKNVESIEDQAFCNCINLKDINIPHNVKTLGSNSFYGCNALTRITIPKSLTKIDYSAFADCANLSEIQFEDGLKIIGENMFEGCNSLTQIVIPNSVESIENYAFRFCEKLEKLIIEDGDTELCIGGFQPWSGTNVTDLYLGRNIGHLPGFYMQTFWVMTTPIQYTIGEKVTEMSWLACKNVETIVLKSIVPPACNSFSDSQYAKIKLYIPVGTKEAYMKAEPWKNFWNLTEGTPTGITHTIVDNDKIESIYSTNGCKVEKYVRGVNIVKMKSGKVYKIRK</sequence>
<dbReference type="PANTHER" id="PTHR45661:SF3">
    <property type="entry name" value="IG-LIKE DOMAIN-CONTAINING PROTEIN"/>
    <property type="match status" value="1"/>
</dbReference>
<dbReference type="Pfam" id="PF13306">
    <property type="entry name" value="LRR_5"/>
    <property type="match status" value="1"/>
</dbReference>
<dbReference type="EMBL" id="VZCW01000158">
    <property type="protein sequence ID" value="MQN12369.1"/>
    <property type="molecule type" value="Genomic_DNA"/>
</dbReference>
<evidence type="ECO:0000256" key="1">
    <source>
        <dbReference type="SAM" id="SignalP"/>
    </source>
</evidence>
<reference evidence="3" key="1">
    <citation type="submission" date="2019-09" db="EMBL/GenBank/DDBJ databases">
        <title>Distinct polysaccharide growth profiles of human intestinal Prevotella copri isolates.</title>
        <authorList>
            <person name="Fehlner-Peach H."/>
            <person name="Magnabosco C."/>
            <person name="Raghavan V."/>
            <person name="Scher J.U."/>
            <person name="Tett A."/>
            <person name="Cox L.M."/>
            <person name="Gottsegen C."/>
            <person name="Watters A."/>
            <person name="Wiltshire- Gordon J.D."/>
            <person name="Segata N."/>
            <person name="Bonneau R."/>
            <person name="Littman D.R."/>
        </authorList>
    </citation>
    <scope>NUCLEOTIDE SEQUENCE [LARGE SCALE GENOMIC DNA]</scope>
    <source>
        <strain evidence="3">iAQ1179</strain>
    </source>
</reference>
<dbReference type="AlphaFoldDB" id="A0AA90UF25"/>
<accession>A0AA90UF25</accession>
<dbReference type="RefSeq" id="WP_153128286.1">
    <property type="nucleotide sequence ID" value="NZ_VZCW01000158.1"/>
</dbReference>
<dbReference type="InterPro" id="IPR032675">
    <property type="entry name" value="LRR_dom_sf"/>
</dbReference>
<proteinExistence type="predicted"/>